<dbReference type="InterPro" id="IPR035255">
    <property type="entry name" value="DUF5348"/>
</dbReference>
<reference evidence="2 3" key="1">
    <citation type="submission" date="2024-09" db="EMBL/GenBank/DDBJ databases">
        <authorList>
            <person name="Sun Q."/>
            <person name="Mori K."/>
        </authorList>
    </citation>
    <scope>NUCLEOTIDE SEQUENCE [LARGE SCALE GENOMIC DNA]</scope>
    <source>
        <strain evidence="2 3">CCM 7759</strain>
    </source>
</reference>
<dbReference type="Gene3D" id="2.40.10.390">
    <property type="match status" value="1"/>
</dbReference>
<evidence type="ECO:0000313" key="2">
    <source>
        <dbReference type="EMBL" id="MFC0212480.1"/>
    </source>
</evidence>
<proteinExistence type="predicted"/>
<protein>
    <submittedName>
        <fullName evidence="2">DUF5348 domain-containing protein</fullName>
    </submittedName>
</protein>
<gene>
    <name evidence="2" type="ORF">ACFFK0_08395</name>
</gene>
<dbReference type="RefSeq" id="WP_377469660.1">
    <property type="nucleotide sequence ID" value="NZ_JBHLWN010000031.1"/>
</dbReference>
<evidence type="ECO:0000259" key="1">
    <source>
        <dbReference type="Pfam" id="PF17295"/>
    </source>
</evidence>
<feature type="domain" description="DUF5348" evidence="1">
    <location>
        <begin position="7"/>
        <end position="74"/>
    </location>
</feature>
<accession>A0ABV6DIJ6</accession>
<dbReference type="Pfam" id="PF17295">
    <property type="entry name" value="DUF5348"/>
    <property type="match status" value="1"/>
</dbReference>
<evidence type="ECO:0000313" key="3">
    <source>
        <dbReference type="Proteomes" id="UP001589776"/>
    </source>
</evidence>
<name>A0ABV6DIJ6_9BACL</name>
<dbReference type="Proteomes" id="UP001589776">
    <property type="component" value="Unassembled WGS sequence"/>
</dbReference>
<organism evidence="2 3">
    <name type="scientific">Paenibacillus chartarius</name>
    <dbReference type="NCBI Taxonomy" id="747481"/>
    <lineage>
        <taxon>Bacteria</taxon>
        <taxon>Bacillati</taxon>
        <taxon>Bacillota</taxon>
        <taxon>Bacilli</taxon>
        <taxon>Bacillales</taxon>
        <taxon>Paenibacillaceae</taxon>
        <taxon>Paenibacillus</taxon>
    </lineage>
</organism>
<sequence length="75" mass="8825">MLTMGNSMSYDAGLDRWIVDLGDGSDYPLHCGDSISIFITNTFIRFRIEYDREWHICIGNVKFNLRKQARYTVRM</sequence>
<comment type="caution">
    <text evidence="2">The sequence shown here is derived from an EMBL/GenBank/DDBJ whole genome shotgun (WGS) entry which is preliminary data.</text>
</comment>
<keyword evidence="3" id="KW-1185">Reference proteome</keyword>
<dbReference type="EMBL" id="JBHLWN010000031">
    <property type="protein sequence ID" value="MFC0212480.1"/>
    <property type="molecule type" value="Genomic_DNA"/>
</dbReference>